<evidence type="ECO:0000313" key="2">
    <source>
        <dbReference type="EMBL" id="SUN63286.1"/>
    </source>
</evidence>
<dbReference type="Proteomes" id="UP000254924">
    <property type="component" value="Unassembled WGS sequence"/>
</dbReference>
<name>A0A380KGJ4_9STRE</name>
<keyword evidence="1" id="KW-0472">Membrane</keyword>
<gene>
    <name evidence="2" type="ORF">NCTC12224_02362</name>
</gene>
<dbReference type="GeneID" id="78357600"/>
<keyword evidence="1" id="KW-1133">Transmembrane helix</keyword>
<organism evidence="2 3">
    <name type="scientific">Streptococcus hyointestinalis</name>
    <dbReference type="NCBI Taxonomy" id="1337"/>
    <lineage>
        <taxon>Bacteria</taxon>
        <taxon>Bacillati</taxon>
        <taxon>Bacillota</taxon>
        <taxon>Bacilli</taxon>
        <taxon>Lactobacillales</taxon>
        <taxon>Streptococcaceae</taxon>
        <taxon>Streptococcus</taxon>
    </lineage>
</organism>
<dbReference type="OrthoDB" id="2237670at2"/>
<feature type="transmembrane region" description="Helical" evidence="1">
    <location>
        <begin position="115"/>
        <end position="134"/>
    </location>
</feature>
<dbReference type="AlphaFoldDB" id="A0A380KGJ4"/>
<keyword evidence="3" id="KW-1185">Reference proteome</keyword>
<protein>
    <submittedName>
        <fullName evidence="2">Uncharacterized protein</fullName>
    </submittedName>
</protein>
<accession>A0A380KGJ4</accession>
<proteinExistence type="predicted"/>
<feature type="transmembrane region" description="Helical" evidence="1">
    <location>
        <begin position="140"/>
        <end position="157"/>
    </location>
</feature>
<evidence type="ECO:0000313" key="3">
    <source>
        <dbReference type="Proteomes" id="UP000254924"/>
    </source>
</evidence>
<sequence>MIDFYKWQDTQTKQALPLAEEMSGKLSPEASTEELYQLIYHFEQEFGERATLTNSHLKDEKEIYALLDYAKSVFSSEQKRQIYDQKLGRIYVSEGILPDVKTIEPPRKQEVKRNWLLISLIGVFLVLSLFLFWIWHLNLFVLLIFMLIAIALILYFMNG</sequence>
<dbReference type="RefSeq" id="WP_115270866.1">
    <property type="nucleotide sequence ID" value="NZ_JBNPOC010000017.1"/>
</dbReference>
<evidence type="ECO:0000256" key="1">
    <source>
        <dbReference type="SAM" id="Phobius"/>
    </source>
</evidence>
<reference evidence="2 3" key="1">
    <citation type="submission" date="2018-06" db="EMBL/GenBank/DDBJ databases">
        <authorList>
            <consortium name="Pathogen Informatics"/>
            <person name="Doyle S."/>
        </authorList>
    </citation>
    <scope>NUCLEOTIDE SEQUENCE [LARGE SCALE GENOMIC DNA]</scope>
    <source>
        <strain evidence="2 3">NCTC12224</strain>
    </source>
</reference>
<dbReference type="EMBL" id="UHFN01000007">
    <property type="protein sequence ID" value="SUN63286.1"/>
    <property type="molecule type" value="Genomic_DNA"/>
</dbReference>
<keyword evidence="1" id="KW-0812">Transmembrane</keyword>